<feature type="region of interest" description="Disordered" evidence="1">
    <location>
        <begin position="1"/>
        <end position="38"/>
    </location>
</feature>
<evidence type="ECO:0000256" key="1">
    <source>
        <dbReference type="SAM" id="MobiDB-lite"/>
    </source>
</evidence>
<name>A0A9J5YBT5_SOLCO</name>
<dbReference type="Proteomes" id="UP000824120">
    <property type="component" value="Chromosome 7"/>
</dbReference>
<sequence>MTNGRTTADSIQGNNGENTGGVPPGNNNPGPSQAHFSYGLNTNVHEAGWDLKFATTQSEHGRVDSNRIPKAASQAEMDMKQLLKSCTFTKEQYDHILRGSSVLPDVKVISSDISDPVEEPFQQSQKLLCQMIPEDLQEPNIPLHGSKILSPKKCI</sequence>
<dbReference type="EMBL" id="JACXVP010000007">
    <property type="protein sequence ID" value="KAG5597626.1"/>
    <property type="molecule type" value="Genomic_DNA"/>
</dbReference>
<evidence type="ECO:0000313" key="2">
    <source>
        <dbReference type="EMBL" id="KAG5597626.1"/>
    </source>
</evidence>
<evidence type="ECO:0000313" key="3">
    <source>
        <dbReference type="Proteomes" id="UP000824120"/>
    </source>
</evidence>
<protein>
    <submittedName>
        <fullName evidence="2">Uncharacterized protein</fullName>
    </submittedName>
</protein>
<keyword evidence="3" id="KW-1185">Reference proteome</keyword>
<comment type="caution">
    <text evidence="2">The sequence shown here is derived from an EMBL/GenBank/DDBJ whole genome shotgun (WGS) entry which is preliminary data.</text>
</comment>
<feature type="compositionally biased region" description="Polar residues" evidence="1">
    <location>
        <begin position="1"/>
        <end position="12"/>
    </location>
</feature>
<organism evidence="2 3">
    <name type="scientific">Solanum commersonii</name>
    <name type="common">Commerson's wild potato</name>
    <name type="synonym">Commerson's nightshade</name>
    <dbReference type="NCBI Taxonomy" id="4109"/>
    <lineage>
        <taxon>Eukaryota</taxon>
        <taxon>Viridiplantae</taxon>
        <taxon>Streptophyta</taxon>
        <taxon>Embryophyta</taxon>
        <taxon>Tracheophyta</taxon>
        <taxon>Spermatophyta</taxon>
        <taxon>Magnoliopsida</taxon>
        <taxon>eudicotyledons</taxon>
        <taxon>Gunneridae</taxon>
        <taxon>Pentapetalae</taxon>
        <taxon>asterids</taxon>
        <taxon>lamiids</taxon>
        <taxon>Solanales</taxon>
        <taxon>Solanaceae</taxon>
        <taxon>Solanoideae</taxon>
        <taxon>Solaneae</taxon>
        <taxon>Solanum</taxon>
    </lineage>
</organism>
<reference evidence="2 3" key="1">
    <citation type="submission" date="2020-09" db="EMBL/GenBank/DDBJ databases">
        <title>De no assembly of potato wild relative species, Solanum commersonii.</title>
        <authorList>
            <person name="Cho K."/>
        </authorList>
    </citation>
    <scope>NUCLEOTIDE SEQUENCE [LARGE SCALE GENOMIC DNA]</scope>
    <source>
        <strain evidence="2">LZ3.2</strain>
        <tissue evidence="2">Leaf</tissue>
    </source>
</reference>
<proteinExistence type="predicted"/>
<dbReference type="OrthoDB" id="1302293at2759"/>
<accession>A0A9J5YBT5</accession>
<dbReference type="AlphaFoldDB" id="A0A9J5YBT5"/>
<gene>
    <name evidence="2" type="ORF">H5410_038858</name>
</gene>